<protein>
    <submittedName>
        <fullName evidence="1">Uncharacterized protein</fullName>
    </submittedName>
</protein>
<reference evidence="1" key="1">
    <citation type="submission" date="2019-03" db="EMBL/GenBank/DDBJ databases">
        <authorList>
            <person name="Mank J."/>
            <person name="Almeida P."/>
        </authorList>
    </citation>
    <scope>NUCLEOTIDE SEQUENCE</scope>
    <source>
        <strain evidence="1">78183</strain>
    </source>
</reference>
<dbReference type="EMBL" id="CAADRP010002107">
    <property type="protein sequence ID" value="VFU61262.1"/>
    <property type="molecule type" value="Genomic_DNA"/>
</dbReference>
<dbReference type="AlphaFoldDB" id="A0A6N2N631"/>
<gene>
    <name evidence="1" type="ORF">SVIM_LOCUS458066</name>
</gene>
<sequence>MLTFFLVLASLSSGQKRNSVRSVLKYALQFLCQKHDSDGQQMSAYYRSHCYSDLSMSYTLMCREST</sequence>
<proteinExistence type="predicted"/>
<accession>A0A6N2N631</accession>
<name>A0A6N2N631_SALVM</name>
<organism evidence="1">
    <name type="scientific">Salix viminalis</name>
    <name type="common">Common osier</name>
    <name type="synonym">Basket willow</name>
    <dbReference type="NCBI Taxonomy" id="40686"/>
    <lineage>
        <taxon>Eukaryota</taxon>
        <taxon>Viridiplantae</taxon>
        <taxon>Streptophyta</taxon>
        <taxon>Embryophyta</taxon>
        <taxon>Tracheophyta</taxon>
        <taxon>Spermatophyta</taxon>
        <taxon>Magnoliopsida</taxon>
        <taxon>eudicotyledons</taxon>
        <taxon>Gunneridae</taxon>
        <taxon>Pentapetalae</taxon>
        <taxon>rosids</taxon>
        <taxon>fabids</taxon>
        <taxon>Malpighiales</taxon>
        <taxon>Salicaceae</taxon>
        <taxon>Saliceae</taxon>
        <taxon>Salix</taxon>
    </lineage>
</organism>
<evidence type="ECO:0000313" key="1">
    <source>
        <dbReference type="EMBL" id="VFU61262.1"/>
    </source>
</evidence>